<evidence type="ECO:0000313" key="2">
    <source>
        <dbReference type="Proteomes" id="UP000812440"/>
    </source>
</evidence>
<dbReference type="EMBL" id="JAACNH010000002">
    <property type="protein sequence ID" value="KAG8451037.1"/>
    <property type="molecule type" value="Genomic_DNA"/>
</dbReference>
<gene>
    <name evidence="1" type="ORF">GDO86_003352</name>
</gene>
<name>A0A8T2K6P0_9PIPI</name>
<dbReference type="Gene3D" id="3.40.50.1110">
    <property type="entry name" value="SGNH hydrolase"/>
    <property type="match status" value="1"/>
</dbReference>
<dbReference type="InterPro" id="IPR036514">
    <property type="entry name" value="SGNH_hydro_sf"/>
</dbReference>
<dbReference type="Proteomes" id="UP000812440">
    <property type="component" value="Chromosome 2"/>
</dbReference>
<organism evidence="1 2">
    <name type="scientific">Hymenochirus boettgeri</name>
    <name type="common">Congo dwarf clawed frog</name>
    <dbReference type="NCBI Taxonomy" id="247094"/>
    <lineage>
        <taxon>Eukaryota</taxon>
        <taxon>Metazoa</taxon>
        <taxon>Chordata</taxon>
        <taxon>Craniata</taxon>
        <taxon>Vertebrata</taxon>
        <taxon>Euteleostomi</taxon>
        <taxon>Amphibia</taxon>
        <taxon>Batrachia</taxon>
        <taxon>Anura</taxon>
        <taxon>Pipoidea</taxon>
        <taxon>Pipidae</taxon>
        <taxon>Pipinae</taxon>
        <taxon>Hymenochirus</taxon>
    </lineage>
</organism>
<comment type="caution">
    <text evidence="1">The sequence shown here is derived from an EMBL/GenBank/DDBJ whole genome shotgun (WGS) entry which is preliminary data.</text>
</comment>
<dbReference type="SUPFAM" id="SSF52266">
    <property type="entry name" value="SGNH hydrolase"/>
    <property type="match status" value="1"/>
</dbReference>
<accession>A0A8T2K6P0</accession>
<evidence type="ECO:0000313" key="1">
    <source>
        <dbReference type="EMBL" id="KAG8451037.1"/>
    </source>
</evidence>
<keyword evidence="2" id="KW-1185">Reference proteome</keyword>
<protein>
    <recommendedName>
        <fullName evidence="3">SGNH hydrolase-type esterase domain-containing protein</fullName>
    </recommendedName>
</protein>
<dbReference type="OrthoDB" id="9909727at2759"/>
<sequence>MARWKANWPGVEIIWSQIIPRRAWRGARSQIAVNNIRKNVNRAMAKYAEASGVKIINHNDIVYGCPGLYRADGVHLSDIGIDIFNLNIQSALEKITEFWRQKESK</sequence>
<dbReference type="AlphaFoldDB" id="A0A8T2K6P0"/>
<proteinExistence type="predicted"/>
<reference evidence="1" key="1">
    <citation type="thesis" date="2020" institute="ProQuest LLC" country="789 East Eisenhower Parkway, Ann Arbor, MI, USA">
        <title>Comparative Genomics and Chromosome Evolution.</title>
        <authorList>
            <person name="Mudd A.B."/>
        </authorList>
    </citation>
    <scope>NUCLEOTIDE SEQUENCE</scope>
    <source>
        <strain evidence="1">Female2</strain>
        <tissue evidence="1">Blood</tissue>
    </source>
</reference>
<evidence type="ECO:0008006" key="3">
    <source>
        <dbReference type="Google" id="ProtNLM"/>
    </source>
</evidence>